<evidence type="ECO:0000256" key="3">
    <source>
        <dbReference type="ARBA" id="ARBA00022475"/>
    </source>
</evidence>
<dbReference type="EMBL" id="ASGY01000081">
    <property type="protein sequence ID" value="KGE67679.1"/>
    <property type="molecule type" value="Genomic_DNA"/>
</dbReference>
<keyword evidence="3" id="KW-1003">Cell membrane</keyword>
<evidence type="ECO:0000256" key="2">
    <source>
        <dbReference type="ARBA" id="ARBA00022448"/>
    </source>
</evidence>
<comment type="caution">
    <text evidence="10">The sequence shown here is derived from an EMBL/GenBank/DDBJ whole genome shotgun (WGS) entry which is preliminary data.</text>
</comment>
<evidence type="ECO:0000256" key="5">
    <source>
        <dbReference type="ARBA" id="ARBA00022692"/>
    </source>
</evidence>
<dbReference type="Pfam" id="PF11356">
    <property type="entry name" value="T2SSC"/>
    <property type="match status" value="1"/>
</dbReference>
<reference evidence="10 11" key="1">
    <citation type="journal article" date="2013" name="Genome Announc.">
        <title>Draft Genome Sequence of Pseudomonas fluorescens LMG 5329, a White Line-Inducing Principle-Producing Bioindicator for the Mushroom Pathogen Pseudomonas tolaasii.</title>
        <authorList>
            <person name="Ghequire M.G."/>
            <person name="Rokni-Zadeh H."/>
            <person name="Zarrineh P."/>
            <person name="De Mot R."/>
        </authorList>
    </citation>
    <scope>NUCLEOTIDE SEQUENCE [LARGE SCALE GENOMIC DNA]</scope>
    <source>
        <strain evidence="10 11">LMG 5329</strain>
    </source>
</reference>
<evidence type="ECO:0000313" key="11">
    <source>
        <dbReference type="Proteomes" id="UP000030060"/>
    </source>
</evidence>
<evidence type="ECO:0000256" key="7">
    <source>
        <dbReference type="ARBA" id="ARBA00022989"/>
    </source>
</evidence>
<dbReference type="InterPro" id="IPR024961">
    <property type="entry name" value="T2SS_GspC_N"/>
</dbReference>
<protein>
    <submittedName>
        <fullName evidence="10">General secretion pathway protein GspC</fullName>
    </submittedName>
</protein>
<accession>A0A0A1Z381</accession>
<feature type="domain" description="Type II secretion system protein GspC N-terminal" evidence="9">
    <location>
        <begin position="60"/>
        <end position="126"/>
    </location>
</feature>
<dbReference type="RefSeq" id="WP_033901549.1">
    <property type="nucleotide sequence ID" value="NZ_ASGY01000081.1"/>
</dbReference>
<comment type="subcellular location">
    <subcellularLocation>
        <location evidence="1">Cell inner membrane</location>
    </subcellularLocation>
</comment>
<keyword evidence="6" id="KW-0653">Protein transport</keyword>
<dbReference type="AlphaFoldDB" id="A0A0A1Z381"/>
<keyword evidence="4" id="KW-0997">Cell inner membrane</keyword>
<name>A0A0A1Z381_PSEFL</name>
<evidence type="ECO:0000259" key="9">
    <source>
        <dbReference type="Pfam" id="PF11356"/>
    </source>
</evidence>
<dbReference type="GO" id="GO:0005886">
    <property type="term" value="C:plasma membrane"/>
    <property type="evidence" value="ECO:0007669"/>
    <property type="project" value="UniProtKB-SubCell"/>
</dbReference>
<gene>
    <name evidence="10" type="ORF">K814_0112120</name>
</gene>
<keyword evidence="2" id="KW-0813">Transport</keyword>
<evidence type="ECO:0000256" key="6">
    <source>
        <dbReference type="ARBA" id="ARBA00022927"/>
    </source>
</evidence>
<evidence type="ECO:0000256" key="4">
    <source>
        <dbReference type="ARBA" id="ARBA00022519"/>
    </source>
</evidence>
<keyword evidence="7" id="KW-1133">Transmembrane helix</keyword>
<keyword evidence="5" id="KW-0812">Transmembrane</keyword>
<evidence type="ECO:0000256" key="8">
    <source>
        <dbReference type="ARBA" id="ARBA00023136"/>
    </source>
</evidence>
<organism evidence="10 11">
    <name type="scientific">Pseudomonas fluorescens LMG 5329</name>
    <dbReference type="NCBI Taxonomy" id="1324332"/>
    <lineage>
        <taxon>Bacteria</taxon>
        <taxon>Pseudomonadati</taxon>
        <taxon>Pseudomonadota</taxon>
        <taxon>Gammaproteobacteria</taxon>
        <taxon>Pseudomonadales</taxon>
        <taxon>Pseudomonadaceae</taxon>
        <taxon>Pseudomonas</taxon>
    </lineage>
</organism>
<keyword evidence="8" id="KW-0472">Membrane</keyword>
<evidence type="ECO:0000256" key="1">
    <source>
        <dbReference type="ARBA" id="ARBA00004533"/>
    </source>
</evidence>
<evidence type="ECO:0000313" key="10">
    <source>
        <dbReference type="EMBL" id="KGE67679.1"/>
    </source>
</evidence>
<dbReference type="GO" id="GO:0015031">
    <property type="term" value="P:protein transport"/>
    <property type="evidence" value="ECO:0007669"/>
    <property type="project" value="UniProtKB-KW"/>
</dbReference>
<dbReference type="Gene3D" id="2.30.30.830">
    <property type="match status" value="1"/>
</dbReference>
<proteinExistence type="predicted"/>
<sequence>MAFAPRFTLAHGVQALGVLAALAGVAVWTPLLLTTAESHTPQATPQALAARSDNPALQWFSNAPTALQVKVTGVLAGARGAVAILSLNDGPPRSFLVGERLSPGVRLTAIQGDGVEIERGGEKLRVNLDKLPDGPALPLLTRP</sequence>
<dbReference type="OrthoDB" id="7030973at2"/>
<dbReference type="Proteomes" id="UP000030060">
    <property type="component" value="Unassembled WGS sequence"/>
</dbReference>